<reference evidence="6 7" key="1">
    <citation type="submission" date="2017-09" db="EMBL/GenBank/DDBJ databases">
        <title>Bacterial strain isolated from the female urinary microbiota.</title>
        <authorList>
            <person name="Thomas-White K."/>
            <person name="Kumar N."/>
            <person name="Forster S."/>
            <person name="Putonti C."/>
            <person name="Lawley T."/>
            <person name="Wolfe A.J."/>
        </authorList>
    </citation>
    <scope>NUCLEOTIDE SEQUENCE [LARGE SCALE GENOMIC DNA]</scope>
    <source>
        <strain evidence="6 7">UMB0204</strain>
    </source>
</reference>
<comment type="similarity">
    <text evidence="1">Belongs to the class IV-like SAM-binding methyltransferase superfamily. RNA methyltransferase TrmH family.</text>
</comment>
<dbReference type="GO" id="GO:0032259">
    <property type="term" value="P:methylation"/>
    <property type="evidence" value="ECO:0007669"/>
    <property type="project" value="UniProtKB-KW"/>
</dbReference>
<keyword evidence="3 6" id="KW-0808">Transferase</keyword>
<dbReference type="Gene3D" id="3.30.1330.30">
    <property type="match status" value="1"/>
</dbReference>
<evidence type="ECO:0000313" key="6">
    <source>
        <dbReference type="EMBL" id="PMC81329.1"/>
    </source>
</evidence>
<sequence>MIIKSESNEKYKYINKLKKKKYRKKFKSFIVESIKIVDQIPEDFECEFVFVNEDMKDYKTDFKKIVFSNNLFDKLSLLENPEGVSAVIKMKDKKEISSNKVLLLDHMQDPGNLGTIIRSAEAFSFKDIIFLNNCVDLYNEKTIRASMGSIFRLNFIDLELEDVKDLINKDYKLILADMDGKSVDYFKSCDKIILAIGNEANGISKSLKDLSDDFVSIKMDGEIESLNAAIAASILMNNFSQSG</sequence>
<feature type="domain" description="MRM3-like substrate binding" evidence="5">
    <location>
        <begin position="8"/>
        <end position="86"/>
    </location>
</feature>
<evidence type="ECO:0000256" key="3">
    <source>
        <dbReference type="ARBA" id="ARBA00022679"/>
    </source>
</evidence>
<evidence type="ECO:0000256" key="2">
    <source>
        <dbReference type="ARBA" id="ARBA00022603"/>
    </source>
</evidence>
<accession>A0A2N6UI71</accession>
<dbReference type="SUPFAM" id="SSF75217">
    <property type="entry name" value="alpha/beta knot"/>
    <property type="match status" value="1"/>
</dbReference>
<dbReference type="PANTHER" id="PTHR43191:SF2">
    <property type="entry name" value="RRNA METHYLTRANSFERASE 3, MITOCHONDRIAL"/>
    <property type="match status" value="1"/>
</dbReference>
<dbReference type="Proteomes" id="UP000235658">
    <property type="component" value="Unassembled WGS sequence"/>
</dbReference>
<comment type="caution">
    <text evidence="6">The sequence shown here is derived from an EMBL/GenBank/DDBJ whole genome shotgun (WGS) entry which is preliminary data.</text>
</comment>
<dbReference type="Pfam" id="PF00588">
    <property type="entry name" value="SpoU_methylase"/>
    <property type="match status" value="1"/>
</dbReference>
<dbReference type="InterPro" id="IPR029026">
    <property type="entry name" value="tRNA_m1G_MTases_N"/>
</dbReference>
<evidence type="ECO:0000259" key="4">
    <source>
        <dbReference type="Pfam" id="PF00588"/>
    </source>
</evidence>
<keyword evidence="2 6" id="KW-0489">Methyltransferase</keyword>
<dbReference type="GO" id="GO:0006396">
    <property type="term" value="P:RNA processing"/>
    <property type="evidence" value="ECO:0007669"/>
    <property type="project" value="InterPro"/>
</dbReference>
<dbReference type="GO" id="GO:0008173">
    <property type="term" value="F:RNA methyltransferase activity"/>
    <property type="evidence" value="ECO:0007669"/>
    <property type="project" value="InterPro"/>
</dbReference>
<evidence type="ECO:0000259" key="5">
    <source>
        <dbReference type="Pfam" id="PF22435"/>
    </source>
</evidence>
<dbReference type="RefSeq" id="WP_102197945.1">
    <property type="nucleotide sequence ID" value="NZ_CAUPDS010000018.1"/>
</dbReference>
<dbReference type="EMBL" id="PNHP01000003">
    <property type="protein sequence ID" value="PMC81329.1"/>
    <property type="molecule type" value="Genomic_DNA"/>
</dbReference>
<proteinExistence type="inferred from homology"/>
<organism evidence="6 7">
    <name type="scientific">Anaerococcus hydrogenalis</name>
    <dbReference type="NCBI Taxonomy" id="33029"/>
    <lineage>
        <taxon>Bacteria</taxon>
        <taxon>Bacillati</taxon>
        <taxon>Bacillota</taxon>
        <taxon>Tissierellia</taxon>
        <taxon>Tissierellales</taxon>
        <taxon>Peptoniphilaceae</taxon>
        <taxon>Anaerococcus</taxon>
    </lineage>
</organism>
<dbReference type="GeneID" id="84578474"/>
<dbReference type="SUPFAM" id="SSF55315">
    <property type="entry name" value="L30e-like"/>
    <property type="match status" value="1"/>
</dbReference>
<dbReference type="PANTHER" id="PTHR43191">
    <property type="entry name" value="RRNA METHYLTRANSFERASE 3"/>
    <property type="match status" value="1"/>
</dbReference>
<dbReference type="CDD" id="cd18095">
    <property type="entry name" value="SpoU-like_rRNA-MTase"/>
    <property type="match status" value="1"/>
</dbReference>
<feature type="domain" description="tRNA/rRNA methyltransferase SpoU type" evidence="4">
    <location>
        <begin position="101"/>
        <end position="236"/>
    </location>
</feature>
<gene>
    <name evidence="6" type="ORF">CJ192_04685</name>
</gene>
<evidence type="ECO:0000256" key="1">
    <source>
        <dbReference type="ARBA" id="ARBA00007228"/>
    </source>
</evidence>
<dbReference type="InterPro" id="IPR053888">
    <property type="entry name" value="MRM3-like_sub_bind"/>
</dbReference>
<dbReference type="InterPro" id="IPR029028">
    <property type="entry name" value="Alpha/beta_knot_MTases"/>
</dbReference>
<dbReference type="Gene3D" id="3.40.1280.10">
    <property type="match status" value="1"/>
</dbReference>
<dbReference type="Pfam" id="PF22435">
    <property type="entry name" value="MRM3-like_sub_bind"/>
    <property type="match status" value="1"/>
</dbReference>
<dbReference type="AlphaFoldDB" id="A0A2N6UI71"/>
<name>A0A2N6UI71_9FIRM</name>
<dbReference type="InterPro" id="IPR029064">
    <property type="entry name" value="Ribosomal_eL30-like_sf"/>
</dbReference>
<protein>
    <submittedName>
        <fullName evidence="6">RNA methyltransferase</fullName>
    </submittedName>
</protein>
<dbReference type="InterPro" id="IPR051259">
    <property type="entry name" value="rRNA_Methyltransferase"/>
</dbReference>
<dbReference type="GO" id="GO:0003723">
    <property type="term" value="F:RNA binding"/>
    <property type="evidence" value="ECO:0007669"/>
    <property type="project" value="InterPro"/>
</dbReference>
<dbReference type="InterPro" id="IPR001537">
    <property type="entry name" value="SpoU_MeTrfase"/>
</dbReference>
<evidence type="ECO:0000313" key="7">
    <source>
        <dbReference type="Proteomes" id="UP000235658"/>
    </source>
</evidence>